<name>W9SZT4_9ROSA</name>
<proteinExistence type="predicted"/>
<feature type="compositionally biased region" description="Low complexity" evidence="1">
    <location>
        <begin position="44"/>
        <end position="54"/>
    </location>
</feature>
<organism evidence="2 3">
    <name type="scientific">Morus notabilis</name>
    <dbReference type="NCBI Taxonomy" id="981085"/>
    <lineage>
        <taxon>Eukaryota</taxon>
        <taxon>Viridiplantae</taxon>
        <taxon>Streptophyta</taxon>
        <taxon>Embryophyta</taxon>
        <taxon>Tracheophyta</taxon>
        <taxon>Spermatophyta</taxon>
        <taxon>Magnoliopsida</taxon>
        <taxon>eudicotyledons</taxon>
        <taxon>Gunneridae</taxon>
        <taxon>Pentapetalae</taxon>
        <taxon>rosids</taxon>
        <taxon>fabids</taxon>
        <taxon>Rosales</taxon>
        <taxon>Moraceae</taxon>
        <taxon>Moreae</taxon>
        <taxon>Morus</taxon>
    </lineage>
</organism>
<dbReference type="EMBL" id="KE346352">
    <property type="protein sequence ID" value="EXC34890.1"/>
    <property type="molecule type" value="Genomic_DNA"/>
</dbReference>
<dbReference type="Proteomes" id="UP000030645">
    <property type="component" value="Unassembled WGS sequence"/>
</dbReference>
<evidence type="ECO:0000313" key="3">
    <source>
        <dbReference type="Proteomes" id="UP000030645"/>
    </source>
</evidence>
<protein>
    <submittedName>
        <fullName evidence="2">Uncharacterized protein</fullName>
    </submittedName>
</protein>
<gene>
    <name evidence="2" type="ORF">L484_020006</name>
</gene>
<accession>W9SZT4</accession>
<keyword evidence="3" id="KW-1185">Reference proteome</keyword>
<sequence length="88" mass="9596">MAAIADRIPAELAAASHGFCYGADDESIGTDFDGGSVKPKRRTPSTSSNSPPSKAFGSSKLNIIQRFFFFITNSRIIIHLFQKEDSKK</sequence>
<feature type="region of interest" description="Disordered" evidence="1">
    <location>
        <begin position="31"/>
        <end position="57"/>
    </location>
</feature>
<dbReference type="AlphaFoldDB" id="W9SZT4"/>
<evidence type="ECO:0000313" key="2">
    <source>
        <dbReference type="EMBL" id="EXC34890.1"/>
    </source>
</evidence>
<reference evidence="3" key="1">
    <citation type="submission" date="2013-01" db="EMBL/GenBank/DDBJ databases">
        <title>Draft Genome Sequence of a Mulberry Tree, Morus notabilis C.K. Schneid.</title>
        <authorList>
            <person name="He N."/>
            <person name="Zhao S."/>
        </authorList>
    </citation>
    <scope>NUCLEOTIDE SEQUENCE</scope>
</reference>
<evidence type="ECO:0000256" key="1">
    <source>
        <dbReference type="SAM" id="MobiDB-lite"/>
    </source>
</evidence>